<evidence type="ECO:0000256" key="5">
    <source>
        <dbReference type="ARBA" id="ARBA00022741"/>
    </source>
</evidence>
<keyword evidence="12" id="KW-1185">Reference proteome</keyword>
<dbReference type="Gene3D" id="2.40.50.100">
    <property type="match status" value="1"/>
</dbReference>
<evidence type="ECO:0000256" key="9">
    <source>
        <dbReference type="ARBA" id="ARBA00023136"/>
    </source>
</evidence>
<dbReference type="GO" id="GO:0005524">
    <property type="term" value="F:ATP binding"/>
    <property type="evidence" value="ECO:0007669"/>
    <property type="project" value="UniProtKB-KW"/>
</dbReference>
<keyword evidence="5" id="KW-0547">Nucleotide-binding</keyword>
<dbReference type="PROSITE" id="PS00211">
    <property type="entry name" value="ABC_TRANSPORTER_1"/>
    <property type="match status" value="1"/>
</dbReference>
<evidence type="ECO:0000256" key="3">
    <source>
        <dbReference type="ARBA" id="ARBA00022496"/>
    </source>
</evidence>
<dbReference type="Pfam" id="PF00005">
    <property type="entry name" value="ABC_tran"/>
    <property type="match status" value="1"/>
</dbReference>
<accession>A0A5C8P294</accession>
<evidence type="ECO:0000256" key="7">
    <source>
        <dbReference type="ARBA" id="ARBA00023004"/>
    </source>
</evidence>
<sequence>MEKSLVAGASLQVEGLTVSFGSGNHRVLALDGLGFSLKPGEIGSLLGASGCGKTTALRAIAGFVRPHRGRILIGQREVVSATVFVAPEKRGVGVVFQDYALFPHLDIAGNVAFGLRELPAGERADRVAQMLELVGLPTIGRRFPHELSGGQQQRVALARALAPSPSVLLLDEPFSNLDPDLRERLALDLRAILKRHGTTALLVTHDQYEAFALADSIGVMEAGRIAQWDSPYRLYHQPDTRQVADFVGLGAFLPGRVEHRDGRSFVQIELGTLPIQTRADQAMAGATANAQGEVTVLLRPDDVIHDDASPLQAEVVNKAFRGAAFLYTLRLPSGAMLLALVPSHHNHAIGERIGIRFGADHVVTFPADEGSRAPSLTGPS</sequence>
<keyword evidence="7" id="KW-0408">Iron</keyword>
<evidence type="ECO:0000256" key="1">
    <source>
        <dbReference type="ARBA" id="ARBA00022448"/>
    </source>
</evidence>
<dbReference type="PANTHER" id="PTHR42781">
    <property type="entry name" value="SPERMIDINE/PUTRESCINE IMPORT ATP-BINDING PROTEIN POTA"/>
    <property type="match status" value="1"/>
</dbReference>
<dbReference type="Pfam" id="PF08402">
    <property type="entry name" value="TOBE_2"/>
    <property type="match status" value="1"/>
</dbReference>
<dbReference type="SUPFAM" id="SSF50331">
    <property type="entry name" value="MOP-like"/>
    <property type="match status" value="1"/>
</dbReference>
<keyword evidence="9" id="KW-0472">Membrane</keyword>
<reference evidence="11 12" key="1">
    <citation type="submission" date="2019-06" db="EMBL/GenBank/DDBJ databases">
        <title>Quisquiliibacterium sp. nov., isolated from a maize field.</title>
        <authorList>
            <person name="Lin S.-Y."/>
            <person name="Tsai C.-F."/>
            <person name="Young C.-C."/>
        </authorList>
    </citation>
    <scope>NUCLEOTIDE SEQUENCE [LARGE SCALE GENOMIC DNA]</scope>
    <source>
        <strain evidence="11 12">CC-CFT501</strain>
    </source>
</reference>
<dbReference type="InterPro" id="IPR017871">
    <property type="entry name" value="ABC_transporter-like_CS"/>
</dbReference>
<dbReference type="SMART" id="SM00382">
    <property type="entry name" value="AAA"/>
    <property type="match status" value="1"/>
</dbReference>
<evidence type="ECO:0000256" key="6">
    <source>
        <dbReference type="ARBA" id="ARBA00022840"/>
    </source>
</evidence>
<keyword evidence="1" id="KW-0813">Transport</keyword>
<dbReference type="PANTHER" id="PTHR42781:SF4">
    <property type="entry name" value="SPERMIDINE_PUTRESCINE IMPORT ATP-BINDING PROTEIN POTA"/>
    <property type="match status" value="1"/>
</dbReference>
<dbReference type="InterPro" id="IPR003439">
    <property type="entry name" value="ABC_transporter-like_ATP-bd"/>
</dbReference>
<evidence type="ECO:0000256" key="2">
    <source>
        <dbReference type="ARBA" id="ARBA00022475"/>
    </source>
</evidence>
<dbReference type="InterPro" id="IPR003593">
    <property type="entry name" value="AAA+_ATPase"/>
</dbReference>
<gene>
    <name evidence="11" type="ORF">FHP08_05170</name>
</gene>
<comment type="caution">
    <text evidence="11">The sequence shown here is derived from an EMBL/GenBank/DDBJ whole genome shotgun (WGS) entry which is preliminary data.</text>
</comment>
<dbReference type="SUPFAM" id="SSF52540">
    <property type="entry name" value="P-loop containing nucleoside triphosphate hydrolases"/>
    <property type="match status" value="1"/>
</dbReference>
<dbReference type="InterPro" id="IPR013611">
    <property type="entry name" value="Transp-assoc_OB_typ2"/>
</dbReference>
<dbReference type="InterPro" id="IPR050093">
    <property type="entry name" value="ABC_SmlMolc_Importer"/>
</dbReference>
<dbReference type="CDD" id="cd03259">
    <property type="entry name" value="ABC_Carb_Solutes_like"/>
    <property type="match status" value="1"/>
</dbReference>
<feature type="domain" description="ABC transporter" evidence="10">
    <location>
        <begin position="11"/>
        <end position="247"/>
    </location>
</feature>
<keyword evidence="2" id="KW-1003">Cell membrane</keyword>
<evidence type="ECO:0000313" key="12">
    <source>
        <dbReference type="Proteomes" id="UP000321548"/>
    </source>
</evidence>
<evidence type="ECO:0000313" key="11">
    <source>
        <dbReference type="EMBL" id="TXL67414.1"/>
    </source>
</evidence>
<dbReference type="Gene3D" id="3.40.50.300">
    <property type="entry name" value="P-loop containing nucleotide triphosphate hydrolases"/>
    <property type="match status" value="1"/>
</dbReference>
<organism evidence="11 12">
    <name type="scientific">Zeimonas arvi</name>
    <dbReference type="NCBI Taxonomy" id="2498847"/>
    <lineage>
        <taxon>Bacteria</taxon>
        <taxon>Pseudomonadati</taxon>
        <taxon>Pseudomonadota</taxon>
        <taxon>Betaproteobacteria</taxon>
        <taxon>Burkholderiales</taxon>
        <taxon>Burkholderiaceae</taxon>
        <taxon>Zeimonas</taxon>
    </lineage>
</organism>
<dbReference type="GO" id="GO:0016887">
    <property type="term" value="F:ATP hydrolysis activity"/>
    <property type="evidence" value="ECO:0007669"/>
    <property type="project" value="InterPro"/>
</dbReference>
<dbReference type="PROSITE" id="PS50893">
    <property type="entry name" value="ABC_TRANSPORTER_2"/>
    <property type="match status" value="1"/>
</dbReference>
<evidence type="ECO:0000259" key="10">
    <source>
        <dbReference type="PROSITE" id="PS50893"/>
    </source>
</evidence>
<protein>
    <submittedName>
        <fullName evidence="11">ABC transporter ATP-binding protein</fullName>
    </submittedName>
</protein>
<dbReference type="InterPro" id="IPR008995">
    <property type="entry name" value="Mo/tungstate-bd_C_term_dom"/>
</dbReference>
<dbReference type="OrthoDB" id="5298774at2"/>
<evidence type="ECO:0000256" key="4">
    <source>
        <dbReference type="ARBA" id="ARBA00022519"/>
    </source>
</evidence>
<name>A0A5C8P294_9BURK</name>
<dbReference type="FunFam" id="3.40.50.300:FF:000425">
    <property type="entry name" value="Probable ABC transporter, ATP-binding subunit"/>
    <property type="match status" value="1"/>
</dbReference>
<keyword evidence="3" id="KW-0410">Iron transport</keyword>
<proteinExistence type="predicted"/>
<dbReference type="GO" id="GO:0043190">
    <property type="term" value="C:ATP-binding cassette (ABC) transporter complex"/>
    <property type="evidence" value="ECO:0007669"/>
    <property type="project" value="InterPro"/>
</dbReference>
<evidence type="ECO:0000256" key="8">
    <source>
        <dbReference type="ARBA" id="ARBA00023065"/>
    </source>
</evidence>
<dbReference type="GO" id="GO:0015697">
    <property type="term" value="P:quaternary ammonium group transport"/>
    <property type="evidence" value="ECO:0007669"/>
    <property type="project" value="UniProtKB-ARBA"/>
</dbReference>
<dbReference type="EMBL" id="VDUY01000002">
    <property type="protein sequence ID" value="TXL67414.1"/>
    <property type="molecule type" value="Genomic_DNA"/>
</dbReference>
<dbReference type="GO" id="GO:0015408">
    <property type="term" value="F:ABC-type ferric iron transporter activity"/>
    <property type="evidence" value="ECO:0007669"/>
    <property type="project" value="InterPro"/>
</dbReference>
<dbReference type="InterPro" id="IPR027417">
    <property type="entry name" value="P-loop_NTPase"/>
</dbReference>
<dbReference type="AlphaFoldDB" id="A0A5C8P294"/>
<dbReference type="InterPro" id="IPR015853">
    <property type="entry name" value="ABC_transpr_FbpC"/>
</dbReference>
<keyword evidence="6 11" id="KW-0067">ATP-binding</keyword>
<dbReference type="Proteomes" id="UP000321548">
    <property type="component" value="Unassembled WGS sequence"/>
</dbReference>
<keyword evidence="8" id="KW-0406">Ion transport</keyword>
<keyword evidence="4" id="KW-0997">Cell inner membrane</keyword>